<sequence>MAALVQSHTFSVCNHSHLSVGHTHEDVDAVLSVVKRALDSEPVLLTPRDFMRAINKKLEPLFEQQGMTFKTFWVEQVRDWVSILPQSVSLWNAYRDRKPKRNEERVPARLRGGGDGDLDVFALVRQQMSDSFLSQNPLLVMPQTLKGETDYFMRMANAAPSVDPWLSPERQEELKHLADEIAVDFPHMGCAVTFYRSLLVENPSVEPYPRIKFLGNVAQSGQRWCQFNLGDRMPRPKPHPLRVTFHRGRAGG</sequence>
<reference evidence="3" key="2">
    <citation type="submission" date="2024-04" db="EMBL/GenBank/DDBJ databases">
        <authorList>
            <person name="Chen Y."/>
            <person name="Shah S."/>
            <person name="Dougan E. K."/>
            <person name="Thang M."/>
            <person name="Chan C."/>
        </authorList>
    </citation>
    <scope>NUCLEOTIDE SEQUENCE [LARGE SCALE GENOMIC DNA]</scope>
</reference>
<gene>
    <name evidence="2" type="ORF">C1SCF055_LOCUS25830</name>
</gene>
<accession>A0A9P1G6J7</accession>
<evidence type="ECO:0000259" key="1">
    <source>
        <dbReference type="Pfam" id="PF25273"/>
    </source>
</evidence>
<keyword evidence="4" id="KW-1185">Reference proteome</keyword>
<dbReference type="EMBL" id="CAMXCT020002665">
    <property type="protein sequence ID" value="CAL1153025.1"/>
    <property type="molecule type" value="Genomic_DNA"/>
</dbReference>
<organism evidence="2">
    <name type="scientific">Cladocopium goreaui</name>
    <dbReference type="NCBI Taxonomy" id="2562237"/>
    <lineage>
        <taxon>Eukaryota</taxon>
        <taxon>Sar</taxon>
        <taxon>Alveolata</taxon>
        <taxon>Dinophyceae</taxon>
        <taxon>Suessiales</taxon>
        <taxon>Symbiodiniaceae</taxon>
        <taxon>Cladocopium</taxon>
    </lineage>
</organism>
<protein>
    <recommendedName>
        <fullName evidence="1">DUF7869 domain-containing protein</fullName>
    </recommendedName>
</protein>
<evidence type="ECO:0000313" key="2">
    <source>
        <dbReference type="EMBL" id="CAI3999650.1"/>
    </source>
</evidence>
<dbReference type="AlphaFoldDB" id="A0A9P1G6J7"/>
<dbReference type="EMBL" id="CAMXCT010002665">
    <property type="protein sequence ID" value="CAI3999650.1"/>
    <property type="molecule type" value="Genomic_DNA"/>
</dbReference>
<evidence type="ECO:0000313" key="4">
    <source>
        <dbReference type="Proteomes" id="UP001152797"/>
    </source>
</evidence>
<comment type="caution">
    <text evidence="2">The sequence shown here is derived from an EMBL/GenBank/DDBJ whole genome shotgun (WGS) entry which is preliminary data.</text>
</comment>
<dbReference type="EMBL" id="CAMXCT030002665">
    <property type="protein sequence ID" value="CAL4786962.1"/>
    <property type="molecule type" value="Genomic_DNA"/>
</dbReference>
<reference evidence="2" key="1">
    <citation type="submission" date="2022-10" db="EMBL/GenBank/DDBJ databases">
        <authorList>
            <person name="Chen Y."/>
            <person name="Dougan E. K."/>
            <person name="Chan C."/>
            <person name="Rhodes N."/>
            <person name="Thang M."/>
        </authorList>
    </citation>
    <scope>NUCLEOTIDE SEQUENCE</scope>
</reference>
<dbReference type="Pfam" id="PF25273">
    <property type="entry name" value="DUF7869"/>
    <property type="match status" value="1"/>
</dbReference>
<dbReference type="Proteomes" id="UP001152797">
    <property type="component" value="Unassembled WGS sequence"/>
</dbReference>
<evidence type="ECO:0000313" key="3">
    <source>
        <dbReference type="EMBL" id="CAL1153025.1"/>
    </source>
</evidence>
<proteinExistence type="predicted"/>
<dbReference type="InterPro" id="IPR057191">
    <property type="entry name" value="DUF7869"/>
</dbReference>
<feature type="domain" description="DUF7869" evidence="1">
    <location>
        <begin position="1"/>
        <end position="82"/>
    </location>
</feature>
<name>A0A9P1G6J7_9DINO</name>